<keyword evidence="1" id="KW-1133">Transmembrane helix</keyword>
<dbReference type="EMBL" id="JAIWYP010000006">
    <property type="protein sequence ID" value="KAH3804381.1"/>
    <property type="molecule type" value="Genomic_DNA"/>
</dbReference>
<name>A0A9D4J938_DREPO</name>
<reference evidence="2" key="1">
    <citation type="journal article" date="2019" name="bioRxiv">
        <title>The Genome of the Zebra Mussel, Dreissena polymorpha: A Resource for Invasive Species Research.</title>
        <authorList>
            <person name="McCartney M.A."/>
            <person name="Auch B."/>
            <person name="Kono T."/>
            <person name="Mallez S."/>
            <person name="Zhang Y."/>
            <person name="Obille A."/>
            <person name="Becker A."/>
            <person name="Abrahante J.E."/>
            <person name="Garbe J."/>
            <person name="Badalamenti J.P."/>
            <person name="Herman A."/>
            <person name="Mangelson H."/>
            <person name="Liachko I."/>
            <person name="Sullivan S."/>
            <person name="Sone E.D."/>
            <person name="Koren S."/>
            <person name="Silverstein K.A.T."/>
            <person name="Beckman K.B."/>
            <person name="Gohl D.M."/>
        </authorList>
    </citation>
    <scope>NUCLEOTIDE SEQUENCE</scope>
    <source>
        <strain evidence="2">Duluth1</strain>
        <tissue evidence="2">Whole animal</tissue>
    </source>
</reference>
<protein>
    <submittedName>
        <fullName evidence="2">Uncharacterized protein</fullName>
    </submittedName>
</protein>
<gene>
    <name evidence="2" type="ORF">DPMN_132666</name>
</gene>
<organism evidence="2 3">
    <name type="scientific">Dreissena polymorpha</name>
    <name type="common">Zebra mussel</name>
    <name type="synonym">Mytilus polymorpha</name>
    <dbReference type="NCBI Taxonomy" id="45954"/>
    <lineage>
        <taxon>Eukaryota</taxon>
        <taxon>Metazoa</taxon>
        <taxon>Spiralia</taxon>
        <taxon>Lophotrochozoa</taxon>
        <taxon>Mollusca</taxon>
        <taxon>Bivalvia</taxon>
        <taxon>Autobranchia</taxon>
        <taxon>Heteroconchia</taxon>
        <taxon>Euheterodonta</taxon>
        <taxon>Imparidentia</taxon>
        <taxon>Neoheterodontei</taxon>
        <taxon>Myida</taxon>
        <taxon>Dreissenoidea</taxon>
        <taxon>Dreissenidae</taxon>
        <taxon>Dreissena</taxon>
    </lineage>
</organism>
<keyword evidence="1" id="KW-0812">Transmembrane</keyword>
<keyword evidence="3" id="KW-1185">Reference proteome</keyword>
<accession>A0A9D4J938</accession>
<evidence type="ECO:0000313" key="2">
    <source>
        <dbReference type="EMBL" id="KAH3804381.1"/>
    </source>
</evidence>
<comment type="caution">
    <text evidence="2">The sequence shown here is derived from an EMBL/GenBank/DDBJ whole genome shotgun (WGS) entry which is preliminary data.</text>
</comment>
<dbReference type="AlphaFoldDB" id="A0A9D4J938"/>
<keyword evidence="1" id="KW-0472">Membrane</keyword>
<sequence>MQGELTFFSVVLFGSEAGGLIHMVFNAQQLFLCWVVILFWQRHKVGLKQGLRLLVEALYLSRVRACCPPSFATSNALGLHSVVPLNSEGYKVHLK</sequence>
<proteinExistence type="predicted"/>
<feature type="transmembrane region" description="Helical" evidence="1">
    <location>
        <begin position="20"/>
        <end position="40"/>
    </location>
</feature>
<evidence type="ECO:0000256" key="1">
    <source>
        <dbReference type="SAM" id="Phobius"/>
    </source>
</evidence>
<reference evidence="2" key="2">
    <citation type="submission" date="2020-11" db="EMBL/GenBank/DDBJ databases">
        <authorList>
            <person name="McCartney M.A."/>
            <person name="Auch B."/>
            <person name="Kono T."/>
            <person name="Mallez S."/>
            <person name="Becker A."/>
            <person name="Gohl D.M."/>
            <person name="Silverstein K.A.T."/>
            <person name="Koren S."/>
            <person name="Bechman K.B."/>
            <person name="Herman A."/>
            <person name="Abrahante J.E."/>
            <person name="Garbe J."/>
        </authorList>
    </citation>
    <scope>NUCLEOTIDE SEQUENCE</scope>
    <source>
        <strain evidence="2">Duluth1</strain>
        <tissue evidence="2">Whole animal</tissue>
    </source>
</reference>
<dbReference type="Proteomes" id="UP000828390">
    <property type="component" value="Unassembled WGS sequence"/>
</dbReference>
<evidence type="ECO:0000313" key="3">
    <source>
        <dbReference type="Proteomes" id="UP000828390"/>
    </source>
</evidence>